<evidence type="ECO:0000313" key="1">
    <source>
        <dbReference type="EMBL" id="ODQ65498.1"/>
    </source>
</evidence>
<dbReference type="STRING" id="857566.A0A1E3PJH3"/>
<dbReference type="Proteomes" id="UP000095009">
    <property type="component" value="Unassembled WGS sequence"/>
</dbReference>
<sequence>QTLAEKSVWRFIEEHKPLFDVITILPSYVFGPKLLQEKGEIPDGTNGYIWGLLKGGLKTTMKGMSVHVLDVADAHVRALDERIAGNQRFIVNCGDIEYNDAINVAKNNFPNEEWNFGDVTTTHNIKVKNFKARDILKIDFKPFETQVLDLITQ</sequence>
<keyword evidence="2" id="KW-1185">Reference proteome</keyword>
<dbReference type="SUPFAM" id="SSF51735">
    <property type="entry name" value="NAD(P)-binding Rossmann-fold domains"/>
    <property type="match status" value="1"/>
</dbReference>
<reference evidence="1 2" key="1">
    <citation type="journal article" date="2016" name="Proc. Natl. Acad. Sci. U.S.A.">
        <title>Comparative genomics of biotechnologically important yeasts.</title>
        <authorList>
            <person name="Riley R."/>
            <person name="Haridas S."/>
            <person name="Wolfe K.H."/>
            <person name="Lopes M.R."/>
            <person name="Hittinger C.T."/>
            <person name="Goeker M."/>
            <person name="Salamov A.A."/>
            <person name="Wisecaver J.H."/>
            <person name="Long T.M."/>
            <person name="Calvey C.H."/>
            <person name="Aerts A.L."/>
            <person name="Barry K.W."/>
            <person name="Choi C."/>
            <person name="Clum A."/>
            <person name="Coughlan A.Y."/>
            <person name="Deshpande S."/>
            <person name="Douglass A.P."/>
            <person name="Hanson S.J."/>
            <person name="Klenk H.-P."/>
            <person name="LaButti K.M."/>
            <person name="Lapidus A."/>
            <person name="Lindquist E.A."/>
            <person name="Lipzen A.M."/>
            <person name="Meier-Kolthoff J.P."/>
            <person name="Ohm R.A."/>
            <person name="Otillar R.P."/>
            <person name="Pangilinan J.L."/>
            <person name="Peng Y."/>
            <person name="Rokas A."/>
            <person name="Rosa C.A."/>
            <person name="Scheuner C."/>
            <person name="Sibirny A.A."/>
            <person name="Slot J.C."/>
            <person name="Stielow J.B."/>
            <person name="Sun H."/>
            <person name="Kurtzman C.P."/>
            <person name="Blackwell M."/>
            <person name="Grigoriev I.V."/>
            <person name="Jeffries T.W."/>
        </authorList>
    </citation>
    <scope>NUCLEOTIDE SEQUENCE [LARGE SCALE GENOMIC DNA]</scope>
    <source>
        <strain evidence="1 2">DSM 6958</strain>
    </source>
</reference>
<dbReference type="EMBL" id="KV454410">
    <property type="protein sequence ID" value="ODQ65498.1"/>
    <property type="molecule type" value="Genomic_DNA"/>
</dbReference>
<feature type="non-terminal residue" evidence="1">
    <location>
        <position position="1"/>
    </location>
</feature>
<protein>
    <recommendedName>
        <fullName evidence="3">NAD(P)-binding protein</fullName>
    </recommendedName>
</protein>
<dbReference type="OrthoDB" id="2735536at2759"/>
<accession>A0A1E3PJH3</accession>
<name>A0A1E3PJH3_9ASCO</name>
<proteinExistence type="predicted"/>
<dbReference type="InterPro" id="IPR036291">
    <property type="entry name" value="NAD(P)-bd_dom_sf"/>
</dbReference>
<organism evidence="1 2">
    <name type="scientific">Nadsonia fulvescens var. elongata DSM 6958</name>
    <dbReference type="NCBI Taxonomy" id="857566"/>
    <lineage>
        <taxon>Eukaryota</taxon>
        <taxon>Fungi</taxon>
        <taxon>Dikarya</taxon>
        <taxon>Ascomycota</taxon>
        <taxon>Saccharomycotina</taxon>
        <taxon>Dipodascomycetes</taxon>
        <taxon>Dipodascales</taxon>
        <taxon>Dipodascales incertae sedis</taxon>
        <taxon>Nadsonia</taxon>
    </lineage>
</organism>
<dbReference type="AlphaFoldDB" id="A0A1E3PJH3"/>
<evidence type="ECO:0000313" key="2">
    <source>
        <dbReference type="Proteomes" id="UP000095009"/>
    </source>
</evidence>
<dbReference type="Gene3D" id="3.40.50.720">
    <property type="entry name" value="NAD(P)-binding Rossmann-like Domain"/>
    <property type="match status" value="1"/>
</dbReference>
<evidence type="ECO:0008006" key="3">
    <source>
        <dbReference type="Google" id="ProtNLM"/>
    </source>
</evidence>
<gene>
    <name evidence="1" type="ORF">NADFUDRAFT_6945</name>
</gene>
<feature type="non-terminal residue" evidence="1">
    <location>
        <position position="153"/>
    </location>
</feature>